<protein>
    <recommendedName>
        <fullName evidence="3">Lipoprotein</fullName>
    </recommendedName>
</protein>
<dbReference type="PROSITE" id="PS51257">
    <property type="entry name" value="PROKAR_LIPOPROTEIN"/>
    <property type="match status" value="1"/>
</dbReference>
<dbReference type="RefSeq" id="WP_134776529.1">
    <property type="nucleotide sequence ID" value="NZ_JAYLLN010000020.1"/>
</dbReference>
<dbReference type="Proteomes" id="UP001363035">
    <property type="component" value="Unassembled WGS sequence"/>
</dbReference>
<evidence type="ECO:0000313" key="2">
    <source>
        <dbReference type="Proteomes" id="UP001363035"/>
    </source>
</evidence>
<comment type="caution">
    <text evidence="1">The sequence shown here is derived from an EMBL/GenBank/DDBJ whole genome shotgun (WGS) entry which is preliminary data.</text>
</comment>
<organism evidence="1 2">
    <name type="scientific">Sphingobacterium tenebrionis</name>
    <dbReference type="NCBI Taxonomy" id="3111775"/>
    <lineage>
        <taxon>Bacteria</taxon>
        <taxon>Pseudomonadati</taxon>
        <taxon>Bacteroidota</taxon>
        <taxon>Sphingobacteriia</taxon>
        <taxon>Sphingobacteriales</taxon>
        <taxon>Sphingobacteriaceae</taxon>
        <taxon>Sphingobacterium</taxon>
    </lineage>
</organism>
<dbReference type="EMBL" id="JAYLLN010000020">
    <property type="protein sequence ID" value="MEI5985110.1"/>
    <property type="molecule type" value="Genomic_DNA"/>
</dbReference>
<name>A0ABU8I7E7_9SPHI</name>
<evidence type="ECO:0000313" key="1">
    <source>
        <dbReference type="EMBL" id="MEI5985110.1"/>
    </source>
</evidence>
<sequence>MRRIYTYLSLLIGITLLFTACEKSELHSELENSEILWSQFKINNKNSYQYTHTTLSWTGWRTSTTIEVNDGKITKREFNGYMISYYNNVPDTTKKIEIIELNEDVNKHPELMKDKTLDEIYQLARSHADNQQLNGRFVFESKNNGLISRSGIFDDDCVDDCFDGINITEIKPLNP</sequence>
<proteinExistence type="predicted"/>
<accession>A0ABU8I7E7</accession>
<evidence type="ECO:0008006" key="3">
    <source>
        <dbReference type="Google" id="ProtNLM"/>
    </source>
</evidence>
<gene>
    <name evidence="1" type="ORF">VJ786_09355</name>
</gene>
<reference evidence="1 2" key="1">
    <citation type="submission" date="2024-01" db="EMBL/GenBank/DDBJ databases">
        <title>Sphingobacterium tenebrionis sp. nov., a novel endophyte isolated from tenebrio molitor intestines.</title>
        <authorList>
            <person name="Zhang C."/>
        </authorList>
    </citation>
    <scope>NUCLEOTIDE SEQUENCE [LARGE SCALE GENOMIC DNA]</scope>
    <source>
        <strain evidence="1 2">PU5-4</strain>
    </source>
</reference>
<keyword evidence="2" id="KW-1185">Reference proteome</keyword>